<protein>
    <submittedName>
        <fullName evidence="2">Uncharacterized protein</fullName>
    </submittedName>
</protein>
<feature type="compositionally biased region" description="Basic residues" evidence="1">
    <location>
        <begin position="62"/>
        <end position="77"/>
    </location>
</feature>
<feature type="compositionally biased region" description="Low complexity" evidence="1">
    <location>
        <begin position="21"/>
        <end position="32"/>
    </location>
</feature>
<feature type="region of interest" description="Disordered" evidence="1">
    <location>
        <begin position="51"/>
        <end position="77"/>
    </location>
</feature>
<dbReference type="OrthoDB" id="3204463at2759"/>
<dbReference type="GeneID" id="18820619"/>
<dbReference type="RefSeq" id="XP_007321866.1">
    <property type="nucleotide sequence ID" value="XM_007321804.1"/>
</dbReference>
<dbReference type="HOGENOM" id="CLU_104307_0_0_1"/>
<sequence length="207" mass="22821">MQRVPAHVHSHSHILEDMEMPSRPASSPVAVSPPRLLSPITLVEPIYPSCKSKSPPPCVSTPRRRGKKRTVRSSRLRHHSPRLDCPFDSFGAAIFDKWASGLDSPIEAHRRCTANPSQIPMAEDFPDSIIPTGPGPVRRRKTSLRSNPLGTIADLHSSEVHTPRNISSSYHSPDCMSVNPQTPPPHAAFDPSRIAFYNLMPVLPALE</sequence>
<accession>F8P642</accession>
<organism>
    <name type="scientific">Serpula lacrymans var. lacrymans (strain S7.9)</name>
    <name type="common">Dry rot fungus</name>
    <dbReference type="NCBI Taxonomy" id="578457"/>
    <lineage>
        <taxon>Eukaryota</taxon>
        <taxon>Fungi</taxon>
        <taxon>Dikarya</taxon>
        <taxon>Basidiomycota</taxon>
        <taxon>Agaricomycotina</taxon>
        <taxon>Agaricomycetes</taxon>
        <taxon>Agaricomycetidae</taxon>
        <taxon>Boletales</taxon>
        <taxon>Coniophorineae</taxon>
        <taxon>Serpulaceae</taxon>
        <taxon>Serpula</taxon>
    </lineage>
</organism>
<dbReference type="EMBL" id="GL945439">
    <property type="protein sequence ID" value="EGO20909.1"/>
    <property type="molecule type" value="Genomic_DNA"/>
</dbReference>
<dbReference type="KEGG" id="sla:SERLADRAFT_475290"/>
<dbReference type="AlphaFoldDB" id="F8P642"/>
<evidence type="ECO:0000256" key="1">
    <source>
        <dbReference type="SAM" id="MobiDB-lite"/>
    </source>
</evidence>
<name>F8P642_SERL9</name>
<feature type="region of interest" description="Disordered" evidence="1">
    <location>
        <begin position="117"/>
        <end position="143"/>
    </location>
</feature>
<feature type="region of interest" description="Disordered" evidence="1">
    <location>
        <begin position="1"/>
        <end position="32"/>
    </location>
</feature>
<dbReference type="Proteomes" id="UP000008064">
    <property type="component" value="Unassembled WGS sequence"/>
</dbReference>
<gene>
    <name evidence="2" type="ORF">SERLADRAFT_475290</name>
</gene>
<feature type="compositionally biased region" description="Basic residues" evidence="1">
    <location>
        <begin position="1"/>
        <end position="12"/>
    </location>
</feature>
<reference evidence="2" key="1">
    <citation type="submission" date="2011-04" db="EMBL/GenBank/DDBJ databases">
        <title>Evolution of plant cell wall degrading machinery underlies the functional diversity of forest fungi.</title>
        <authorList>
            <consortium name="US DOE Joint Genome Institute (JGI-PGF)"/>
            <person name="Eastwood D.C."/>
            <person name="Floudas D."/>
            <person name="Binder M."/>
            <person name="Majcherczyk A."/>
            <person name="Schneider P."/>
            <person name="Aerts A."/>
            <person name="Asiegbu F.O."/>
            <person name="Baker S.E."/>
            <person name="Barry K."/>
            <person name="Bendiksby M."/>
            <person name="Blumentritt M."/>
            <person name="Coutinho P.M."/>
            <person name="Cullen D."/>
            <person name="Cullen D."/>
            <person name="Gathman A."/>
            <person name="Goodell B."/>
            <person name="Henrissat B."/>
            <person name="Ihrmark K."/>
            <person name="Kauserud H."/>
            <person name="Kohler A."/>
            <person name="LaButti K."/>
            <person name="Lapidus A."/>
            <person name="Lavin J.L."/>
            <person name="Lee Y.-H."/>
            <person name="Lindquist E."/>
            <person name="Lilly W."/>
            <person name="Lucas S."/>
            <person name="Morin E."/>
            <person name="Murat C."/>
            <person name="Oguiza J.A."/>
            <person name="Park J."/>
            <person name="Pisabarro A.G."/>
            <person name="Riley R."/>
            <person name="Rosling A."/>
            <person name="Salamov A."/>
            <person name="Schmidt O."/>
            <person name="Schmutz J."/>
            <person name="Skrede I."/>
            <person name="Stenlid J."/>
            <person name="Wiebenga A."/>
            <person name="Xie X."/>
            <person name="Kues U."/>
            <person name="Hibbett D.S."/>
            <person name="Hoffmeister D."/>
            <person name="Hogberg N."/>
            <person name="Martin F."/>
            <person name="Grigoriev I.V."/>
            <person name="Watkinson S.C."/>
        </authorList>
    </citation>
    <scope>NUCLEOTIDE SEQUENCE</scope>
    <source>
        <strain evidence="2">S7.9</strain>
    </source>
</reference>
<proteinExistence type="predicted"/>
<evidence type="ECO:0000313" key="2">
    <source>
        <dbReference type="EMBL" id="EGO20909.1"/>
    </source>
</evidence>